<protein>
    <recommendedName>
        <fullName evidence="2">COGs COG2929</fullName>
    </recommendedName>
</protein>
<dbReference type="InterPro" id="IPR038573">
    <property type="entry name" value="BrnT_sf"/>
</dbReference>
<dbReference type="EMBL" id="UOFF01000156">
    <property type="protein sequence ID" value="VAW55994.1"/>
    <property type="molecule type" value="Genomic_DNA"/>
</dbReference>
<evidence type="ECO:0008006" key="2">
    <source>
        <dbReference type="Google" id="ProtNLM"/>
    </source>
</evidence>
<dbReference type="Gene3D" id="3.10.450.530">
    <property type="entry name" value="Ribonuclease toxin, BrnT, of type II toxin-antitoxin system"/>
    <property type="match status" value="1"/>
</dbReference>
<dbReference type="Pfam" id="PF04365">
    <property type="entry name" value="BrnT_toxin"/>
    <property type="match status" value="1"/>
</dbReference>
<dbReference type="InterPro" id="IPR007460">
    <property type="entry name" value="BrnT_toxin"/>
</dbReference>
<evidence type="ECO:0000313" key="1">
    <source>
        <dbReference type="EMBL" id="VAW55994.1"/>
    </source>
</evidence>
<dbReference type="AlphaFoldDB" id="A0A3B0XJ34"/>
<proteinExistence type="predicted"/>
<organism evidence="1">
    <name type="scientific">hydrothermal vent metagenome</name>
    <dbReference type="NCBI Taxonomy" id="652676"/>
    <lineage>
        <taxon>unclassified sequences</taxon>
        <taxon>metagenomes</taxon>
        <taxon>ecological metagenomes</taxon>
    </lineage>
</organism>
<reference evidence="1" key="1">
    <citation type="submission" date="2018-06" db="EMBL/GenBank/DDBJ databases">
        <authorList>
            <person name="Zhirakovskaya E."/>
        </authorList>
    </citation>
    <scope>NUCLEOTIDE SEQUENCE</scope>
</reference>
<name>A0A3B0XJ34_9ZZZZ</name>
<sequence>MSLSYDPNKNKRNIELRGLNFERVVDLDWGNAWIYEDERNEYNEIRFIAYSMLDKRLHFVCFTETKDGIRVISFRKANNREVKRHEQEVLNR</sequence>
<gene>
    <name evidence="1" type="ORF">MNBD_GAMMA07-935</name>
</gene>
<accession>A0A3B0XJ34</accession>